<sequence>MKKQIGILSYGFTPLMKLNIQMFATPNNILLQDAKTGSIPTESGTLVLKEFMANSAVAQLAKYEEMTKPKKEFTYLAEGPGAYWVGETERIQTSKATWLKAVMEAKKLAVIIPVSKEFLKFTVSDFFSQMQPAIAEAFYKKFDQAALFGTGSPYASGVSVFERITASGQSIEYGTGANLYFDLNDVAGLLEEADHDVNGFTTIKSFRKDLRAAKDQNNNPIFNDATGGTPSQVLGQPIGYVSKASFDKTKALMLAGDWDMARYGILQGIEYKVSEEATLSTIVDADGKPINLYEQDMFALRATMHIGFMTLKEDAFAALVPKVAVGG</sequence>
<dbReference type="Gene3D" id="3.30.2400.10">
    <property type="entry name" value="Major capsid protein gp5"/>
    <property type="match status" value="1"/>
</dbReference>
<gene>
    <name evidence="3" type="primary">gp17</name>
    <name evidence="3" type="ORF">NCTC10338_00154</name>
</gene>
<dbReference type="InterPro" id="IPR054612">
    <property type="entry name" value="Phage_capsid-like_C"/>
</dbReference>
<evidence type="ECO:0000313" key="4">
    <source>
        <dbReference type="Proteomes" id="UP000255295"/>
    </source>
</evidence>
<dbReference type="Gene3D" id="3.30.2320.10">
    <property type="entry name" value="hypothetical protein PF0899 domain"/>
    <property type="match status" value="1"/>
</dbReference>
<evidence type="ECO:0000259" key="2">
    <source>
        <dbReference type="Pfam" id="PF05065"/>
    </source>
</evidence>
<accession>A0AAJ5D7G3</accession>
<dbReference type="NCBIfam" id="TIGR01554">
    <property type="entry name" value="major_cap_HK97"/>
    <property type="match status" value="1"/>
</dbReference>
<reference evidence="3 4" key="1">
    <citation type="submission" date="2018-06" db="EMBL/GenBank/DDBJ databases">
        <authorList>
            <consortium name="Pathogen Informatics"/>
            <person name="Doyle S."/>
        </authorList>
    </citation>
    <scope>NUCLEOTIDE SEQUENCE [LARGE SCALE GENOMIC DNA]</scope>
    <source>
        <strain evidence="3 4">NCTC10338</strain>
    </source>
</reference>
<feature type="domain" description="Phage capsid-like C-terminal" evidence="2">
    <location>
        <begin position="39"/>
        <end position="319"/>
    </location>
</feature>
<dbReference type="InterPro" id="IPR024455">
    <property type="entry name" value="Phage_capsid"/>
</dbReference>
<dbReference type="AlphaFoldDB" id="A0AAJ5D7G3"/>
<comment type="caution">
    <text evidence="3">The sequence shown here is derived from an EMBL/GenBank/DDBJ whole genome shotgun (WGS) entry which is preliminary data.</text>
</comment>
<evidence type="ECO:0000313" key="3">
    <source>
        <dbReference type="EMBL" id="SUV15135.1"/>
    </source>
</evidence>
<name>A0AAJ5D7G3_LYSSH</name>
<dbReference type="EMBL" id="UFSZ01000001">
    <property type="protein sequence ID" value="SUV15135.1"/>
    <property type="molecule type" value="Genomic_DNA"/>
</dbReference>
<dbReference type="Pfam" id="PF05065">
    <property type="entry name" value="Phage_capsid"/>
    <property type="match status" value="1"/>
</dbReference>
<evidence type="ECO:0000256" key="1">
    <source>
        <dbReference type="ARBA" id="ARBA00004328"/>
    </source>
</evidence>
<comment type="subcellular location">
    <subcellularLocation>
        <location evidence="1">Virion</location>
    </subcellularLocation>
</comment>
<proteinExistence type="predicted"/>
<dbReference type="Proteomes" id="UP000255295">
    <property type="component" value="Unassembled WGS sequence"/>
</dbReference>
<dbReference type="SUPFAM" id="SSF56563">
    <property type="entry name" value="Major capsid protein gp5"/>
    <property type="match status" value="1"/>
</dbReference>
<protein>
    <submittedName>
        <fullName evidence="3">Major head protein Gp17</fullName>
    </submittedName>
</protein>
<organism evidence="3 4">
    <name type="scientific">Lysinibacillus sphaericus</name>
    <name type="common">Bacillus sphaericus</name>
    <dbReference type="NCBI Taxonomy" id="1421"/>
    <lineage>
        <taxon>Bacteria</taxon>
        <taxon>Bacillati</taxon>
        <taxon>Bacillota</taxon>
        <taxon>Bacilli</taxon>
        <taxon>Bacillales</taxon>
        <taxon>Bacillaceae</taxon>
        <taxon>Lysinibacillus</taxon>
    </lineage>
</organism>